<evidence type="ECO:0000313" key="3">
    <source>
        <dbReference type="Proteomes" id="UP001610563"/>
    </source>
</evidence>
<feature type="compositionally biased region" description="Low complexity" evidence="1">
    <location>
        <begin position="89"/>
        <end position="101"/>
    </location>
</feature>
<comment type="caution">
    <text evidence="2">The sequence shown here is derived from an EMBL/GenBank/DDBJ whole genome shotgun (WGS) entry which is preliminary data.</text>
</comment>
<evidence type="ECO:0000313" key="2">
    <source>
        <dbReference type="EMBL" id="KAL2794322.1"/>
    </source>
</evidence>
<feature type="region of interest" description="Disordered" evidence="1">
    <location>
        <begin position="1"/>
        <end position="102"/>
    </location>
</feature>
<reference evidence="2 3" key="1">
    <citation type="submission" date="2024-07" db="EMBL/GenBank/DDBJ databases">
        <title>Section-level genome sequencing and comparative genomics of Aspergillus sections Usti and Cavernicolus.</title>
        <authorList>
            <consortium name="Lawrence Berkeley National Laboratory"/>
            <person name="Nybo J.L."/>
            <person name="Vesth T.C."/>
            <person name="Theobald S."/>
            <person name="Frisvad J.C."/>
            <person name="Larsen T.O."/>
            <person name="Kjaerboelling I."/>
            <person name="Rothschild-Mancinelli K."/>
            <person name="Lyhne E.K."/>
            <person name="Kogle M.E."/>
            <person name="Barry K."/>
            <person name="Clum A."/>
            <person name="Na H."/>
            <person name="Ledsgaard L."/>
            <person name="Lin J."/>
            <person name="Lipzen A."/>
            <person name="Kuo A."/>
            <person name="Riley R."/>
            <person name="Mondo S."/>
            <person name="Labutti K."/>
            <person name="Haridas S."/>
            <person name="Pangalinan J."/>
            <person name="Salamov A.A."/>
            <person name="Simmons B.A."/>
            <person name="Magnuson J.K."/>
            <person name="Chen J."/>
            <person name="Drula E."/>
            <person name="Henrissat B."/>
            <person name="Wiebenga A."/>
            <person name="Lubbers R.J."/>
            <person name="Gomes A.C."/>
            <person name="Makela M.R."/>
            <person name="Stajich J."/>
            <person name="Grigoriev I.V."/>
            <person name="Mortensen U.H."/>
            <person name="De Vries R.P."/>
            <person name="Baker S.E."/>
            <person name="Andersen M.R."/>
        </authorList>
    </citation>
    <scope>NUCLEOTIDE SEQUENCE [LARGE SCALE GENOMIC DNA]</scope>
    <source>
        <strain evidence="2 3">CBS 209.92</strain>
    </source>
</reference>
<gene>
    <name evidence="2" type="ORF">BJX66DRAFT_337972</name>
</gene>
<proteinExistence type="predicted"/>
<feature type="compositionally biased region" description="Polar residues" evidence="1">
    <location>
        <begin position="10"/>
        <end position="26"/>
    </location>
</feature>
<dbReference type="Proteomes" id="UP001610563">
    <property type="component" value="Unassembled WGS sequence"/>
</dbReference>
<dbReference type="EMBL" id="JBFTWV010000046">
    <property type="protein sequence ID" value="KAL2794322.1"/>
    <property type="molecule type" value="Genomic_DNA"/>
</dbReference>
<feature type="compositionally biased region" description="Basic and acidic residues" evidence="1">
    <location>
        <begin position="75"/>
        <end position="87"/>
    </location>
</feature>
<protein>
    <recommendedName>
        <fullName evidence="4">TLDc domain-containing protein</fullName>
    </recommendedName>
</protein>
<accession>A0ABR4G5P3</accession>
<organism evidence="2 3">
    <name type="scientific">Aspergillus keveii</name>
    <dbReference type="NCBI Taxonomy" id="714993"/>
    <lineage>
        <taxon>Eukaryota</taxon>
        <taxon>Fungi</taxon>
        <taxon>Dikarya</taxon>
        <taxon>Ascomycota</taxon>
        <taxon>Pezizomycotina</taxon>
        <taxon>Eurotiomycetes</taxon>
        <taxon>Eurotiomycetidae</taxon>
        <taxon>Eurotiales</taxon>
        <taxon>Aspergillaceae</taxon>
        <taxon>Aspergillus</taxon>
        <taxon>Aspergillus subgen. Nidulantes</taxon>
    </lineage>
</organism>
<sequence>MGGDDPHLRQPTSYSYVPGAQSSPTPVTRHAQQKQLGNAEPERLALLSDGSKKSLEPGAGTAEYKVAAPSNPHPLEQDMHTSKDKHGTLSPDSSASKSLSAGTGITMPKAEEDQSIDSLVPRADCLDFILNPAAYNEELRALEAATARFCGLYRSNVWRDVLSDLSTWTMPMEECIELLKRCLAAFCNLRDEGFCGKTLTLFIETPFRENTATAVHITLEDIETLVMRLPANKDQKMDLLSLEIAKELTKKLRPLSSLLMEDSDPASYLSFLYRTLSLSILSFSGSHASAFDVTSWNTEMSSISVGFGYSFARRGLACLSEFVGGPVWTLGKDSRTKDDLGLALSMNVQDLQQLWGQIWIIGGTEEAAPIIRTERGYITPRPAPTPTSYMSGEILLIGADNDAKSLELIINQERKADVDMIQQEVVSELKFPGTCKAYYVGDGYEVSLSGGYQVNAGFVKRWKRMLARTYTSTLLAYCTSPGAELLPILKLDVGLEVSICET</sequence>
<name>A0ABR4G5P3_9EURO</name>
<evidence type="ECO:0008006" key="4">
    <source>
        <dbReference type="Google" id="ProtNLM"/>
    </source>
</evidence>
<evidence type="ECO:0000256" key="1">
    <source>
        <dbReference type="SAM" id="MobiDB-lite"/>
    </source>
</evidence>
<keyword evidence="3" id="KW-1185">Reference proteome</keyword>